<feature type="transmembrane region" description="Helical" evidence="2">
    <location>
        <begin position="85"/>
        <end position="107"/>
    </location>
</feature>
<feature type="transmembrane region" description="Helical" evidence="2">
    <location>
        <begin position="221"/>
        <end position="242"/>
    </location>
</feature>
<sequence length="248" mass="25050">MTRHTDTFTGTTADAPTTTGTAPRPTDTSSALARTGGIAAQLVAGTYVLGFIAMAAYFVPRGLVSPIDEPEASLAFLVEHHAALAGWYLVLYLLGGAAMVLVSLGVGARLSPAPALARVSTALGLVWSGMLVASGSVALVAQQAAVELHAHDTALALDTWVATSVVQDALGGGIEVAGALWAGVVGYAVLRTRALPAGLGGLALGLAVVGAVTVVPAASEIATSVFGLGFIVWFTWLGLALLRPRLRA</sequence>
<protein>
    <recommendedName>
        <fullName evidence="5">DUF4386 family protein</fullName>
    </recommendedName>
</protein>
<feature type="region of interest" description="Disordered" evidence="1">
    <location>
        <begin position="1"/>
        <end position="30"/>
    </location>
</feature>
<feature type="transmembrane region" description="Helical" evidence="2">
    <location>
        <begin position="38"/>
        <end position="59"/>
    </location>
</feature>
<feature type="transmembrane region" description="Helical" evidence="2">
    <location>
        <begin position="197"/>
        <end position="215"/>
    </location>
</feature>
<keyword evidence="2" id="KW-0812">Transmembrane</keyword>
<feature type="transmembrane region" description="Helical" evidence="2">
    <location>
        <begin position="169"/>
        <end position="190"/>
    </location>
</feature>
<proteinExistence type="predicted"/>
<feature type="transmembrane region" description="Helical" evidence="2">
    <location>
        <begin position="119"/>
        <end position="141"/>
    </location>
</feature>
<keyword evidence="4" id="KW-1185">Reference proteome</keyword>
<dbReference type="RefSeq" id="WP_302710327.1">
    <property type="nucleotide sequence ID" value="NZ_JAULSC010000046.1"/>
</dbReference>
<reference evidence="3" key="1">
    <citation type="submission" date="2023-06" db="EMBL/GenBank/DDBJ databases">
        <title>Genome sequence of Nocardioides sp. SOB44.</title>
        <authorList>
            <person name="Zhang G."/>
        </authorList>
    </citation>
    <scope>NUCLEOTIDE SEQUENCE</scope>
    <source>
        <strain evidence="3">SOB44</strain>
    </source>
</reference>
<accession>A0ABT8TXG8</accession>
<gene>
    <name evidence="3" type="ORF">QWJ41_20510</name>
</gene>
<dbReference type="EMBL" id="JAULSC010000046">
    <property type="protein sequence ID" value="MDO3398115.1"/>
    <property type="molecule type" value="Genomic_DNA"/>
</dbReference>
<name>A0ABT8TXG8_9ACTN</name>
<evidence type="ECO:0000256" key="1">
    <source>
        <dbReference type="SAM" id="MobiDB-lite"/>
    </source>
</evidence>
<evidence type="ECO:0000256" key="2">
    <source>
        <dbReference type="SAM" id="Phobius"/>
    </source>
</evidence>
<keyword evidence="2" id="KW-1133">Transmembrane helix</keyword>
<evidence type="ECO:0000313" key="4">
    <source>
        <dbReference type="Proteomes" id="UP001168363"/>
    </source>
</evidence>
<feature type="compositionally biased region" description="Low complexity" evidence="1">
    <location>
        <begin position="7"/>
        <end position="28"/>
    </location>
</feature>
<organism evidence="3 4">
    <name type="scientific">Nocardioides cremeus</name>
    <dbReference type="NCBI Taxonomy" id="3058044"/>
    <lineage>
        <taxon>Bacteria</taxon>
        <taxon>Bacillati</taxon>
        <taxon>Actinomycetota</taxon>
        <taxon>Actinomycetes</taxon>
        <taxon>Propionibacteriales</taxon>
        <taxon>Nocardioidaceae</taxon>
        <taxon>Nocardioides</taxon>
    </lineage>
</organism>
<evidence type="ECO:0000313" key="3">
    <source>
        <dbReference type="EMBL" id="MDO3398115.1"/>
    </source>
</evidence>
<dbReference type="Proteomes" id="UP001168363">
    <property type="component" value="Unassembled WGS sequence"/>
</dbReference>
<evidence type="ECO:0008006" key="5">
    <source>
        <dbReference type="Google" id="ProtNLM"/>
    </source>
</evidence>
<comment type="caution">
    <text evidence="3">The sequence shown here is derived from an EMBL/GenBank/DDBJ whole genome shotgun (WGS) entry which is preliminary data.</text>
</comment>
<keyword evidence="2" id="KW-0472">Membrane</keyword>